<dbReference type="AlphaFoldDB" id="A0A8H6RVH6"/>
<organism evidence="2 3">
    <name type="scientific">Pseudocercospora fuligena</name>
    <dbReference type="NCBI Taxonomy" id="685502"/>
    <lineage>
        <taxon>Eukaryota</taxon>
        <taxon>Fungi</taxon>
        <taxon>Dikarya</taxon>
        <taxon>Ascomycota</taxon>
        <taxon>Pezizomycotina</taxon>
        <taxon>Dothideomycetes</taxon>
        <taxon>Dothideomycetidae</taxon>
        <taxon>Mycosphaerellales</taxon>
        <taxon>Mycosphaerellaceae</taxon>
        <taxon>Pseudocercospora</taxon>
    </lineage>
</organism>
<evidence type="ECO:0000313" key="3">
    <source>
        <dbReference type="Proteomes" id="UP000660729"/>
    </source>
</evidence>
<feature type="region of interest" description="Disordered" evidence="1">
    <location>
        <begin position="129"/>
        <end position="184"/>
    </location>
</feature>
<dbReference type="Proteomes" id="UP000660729">
    <property type="component" value="Unassembled WGS sequence"/>
</dbReference>
<accession>A0A8H6RVH6</accession>
<feature type="non-terminal residue" evidence="2">
    <location>
        <position position="184"/>
    </location>
</feature>
<dbReference type="OrthoDB" id="10437592at2759"/>
<protein>
    <submittedName>
        <fullName evidence="2">Uncharacterized protein</fullName>
    </submittedName>
</protein>
<evidence type="ECO:0000313" key="2">
    <source>
        <dbReference type="EMBL" id="KAF7198138.1"/>
    </source>
</evidence>
<proteinExistence type="predicted"/>
<gene>
    <name evidence="2" type="ORF">HII31_00494</name>
</gene>
<name>A0A8H6RVH6_9PEZI</name>
<reference evidence="2" key="1">
    <citation type="submission" date="2020-04" db="EMBL/GenBank/DDBJ databases">
        <title>Draft genome resource of the tomato pathogen Pseudocercospora fuligena.</title>
        <authorList>
            <person name="Zaccaron A."/>
        </authorList>
    </citation>
    <scope>NUCLEOTIDE SEQUENCE</scope>
    <source>
        <strain evidence="2">PF001</strain>
    </source>
</reference>
<sequence>VARVVRDGWDVATRLSQNFTMISKWQQVALLPTFGRLSSGLKPAPKPNGALKARNDCTAPCGYYNQWFTQECCSDNSVCITDAFTSANANQHCDSDSASPDEFITIININDIEDIGLSLSHSLWSISNESSDSGASSGQQRMGSVEKSRRRGGFGCGPSPDRSCSNLSGLERTSSPPTRRWPSR</sequence>
<comment type="caution">
    <text evidence="2">The sequence shown here is derived from an EMBL/GenBank/DDBJ whole genome shotgun (WGS) entry which is preliminary data.</text>
</comment>
<feature type="compositionally biased region" description="Polar residues" evidence="1">
    <location>
        <begin position="162"/>
        <end position="177"/>
    </location>
</feature>
<evidence type="ECO:0000256" key="1">
    <source>
        <dbReference type="SAM" id="MobiDB-lite"/>
    </source>
</evidence>
<dbReference type="EMBL" id="JABCIY010000003">
    <property type="protein sequence ID" value="KAF7198138.1"/>
    <property type="molecule type" value="Genomic_DNA"/>
</dbReference>
<keyword evidence="3" id="KW-1185">Reference proteome</keyword>